<dbReference type="InParanoid" id="A0A1I4HAJ1"/>
<dbReference type="EMBL" id="FOSW01000010">
    <property type="protein sequence ID" value="SFL39234.1"/>
    <property type="molecule type" value="Genomic_DNA"/>
</dbReference>
<evidence type="ECO:0000256" key="1">
    <source>
        <dbReference type="SAM" id="SignalP"/>
    </source>
</evidence>
<dbReference type="RefSeq" id="WP_143087202.1">
    <property type="nucleotide sequence ID" value="NZ_FOSW01000010.1"/>
</dbReference>
<dbReference type="AlphaFoldDB" id="A0A1I4HAJ1"/>
<name>A0A1I4HAJ1_9ACTN</name>
<protein>
    <submittedName>
        <fullName evidence="2">Uncharacterized protein</fullName>
    </submittedName>
</protein>
<evidence type="ECO:0000313" key="2">
    <source>
        <dbReference type="EMBL" id="SFL39234.1"/>
    </source>
</evidence>
<dbReference type="Proteomes" id="UP000199152">
    <property type="component" value="Unassembled WGS sequence"/>
</dbReference>
<evidence type="ECO:0000313" key="3">
    <source>
        <dbReference type="Proteomes" id="UP000199152"/>
    </source>
</evidence>
<gene>
    <name evidence="2" type="ORF">SAMN04488085_110112</name>
</gene>
<reference evidence="2 3" key="1">
    <citation type="submission" date="2016-10" db="EMBL/GenBank/DDBJ databases">
        <authorList>
            <person name="de Groot N.N."/>
        </authorList>
    </citation>
    <scope>NUCLEOTIDE SEQUENCE [LARGE SCALE GENOMIC DNA]</scope>
    <source>
        <strain evidence="2 3">DSM 45317</strain>
    </source>
</reference>
<dbReference type="STRING" id="504800.SAMN04488085_110112"/>
<feature type="signal peptide" evidence="1">
    <location>
        <begin position="1"/>
        <end position="21"/>
    </location>
</feature>
<accession>A0A1I4HAJ1</accession>
<proteinExistence type="predicted"/>
<organism evidence="2 3">
    <name type="scientific">Geodermatophilus ruber</name>
    <dbReference type="NCBI Taxonomy" id="504800"/>
    <lineage>
        <taxon>Bacteria</taxon>
        <taxon>Bacillati</taxon>
        <taxon>Actinomycetota</taxon>
        <taxon>Actinomycetes</taxon>
        <taxon>Geodermatophilales</taxon>
        <taxon>Geodermatophilaceae</taxon>
        <taxon>Geodermatophilus</taxon>
    </lineage>
</organism>
<keyword evidence="1" id="KW-0732">Signal</keyword>
<keyword evidence="3" id="KW-1185">Reference proteome</keyword>
<sequence length="87" mass="9075">MPGIPLIRRALLVTLALPVLMACGGAPDTEQAARQACVDAVGGRATESTFDDGTATVLGFDEGGRAWTCHARWSDGDWTAAIRPGHP</sequence>
<feature type="chain" id="PRO_5038859923" evidence="1">
    <location>
        <begin position="22"/>
        <end position="87"/>
    </location>
</feature>